<dbReference type="SUPFAM" id="SSF48317">
    <property type="entry name" value="Acid phosphatase/Vanadium-dependent haloperoxidase"/>
    <property type="match status" value="1"/>
</dbReference>
<dbReference type="InterPro" id="IPR000326">
    <property type="entry name" value="PAP2/HPO"/>
</dbReference>
<dbReference type="GO" id="GO:0004601">
    <property type="term" value="F:peroxidase activity"/>
    <property type="evidence" value="ECO:0007669"/>
    <property type="project" value="UniProtKB-KW"/>
</dbReference>
<evidence type="ECO:0000313" key="3">
    <source>
        <dbReference type="EMBL" id="MFC0525573.1"/>
    </source>
</evidence>
<proteinExistence type="predicted"/>
<dbReference type="RefSeq" id="WP_377350984.1">
    <property type="nucleotide sequence ID" value="NZ_JBHLTP010000013.1"/>
</dbReference>
<feature type="compositionally biased region" description="Polar residues" evidence="1">
    <location>
        <begin position="278"/>
        <end position="290"/>
    </location>
</feature>
<feature type="region of interest" description="Disordered" evidence="1">
    <location>
        <begin position="275"/>
        <end position="298"/>
    </location>
</feature>
<dbReference type="PANTHER" id="PTHR34599">
    <property type="entry name" value="PEROXIDASE-RELATED"/>
    <property type="match status" value="1"/>
</dbReference>
<evidence type="ECO:0000256" key="1">
    <source>
        <dbReference type="SAM" id="MobiDB-lite"/>
    </source>
</evidence>
<dbReference type="EMBL" id="JBHLTP010000013">
    <property type="protein sequence ID" value="MFC0525573.1"/>
    <property type="molecule type" value="Genomic_DNA"/>
</dbReference>
<keyword evidence="4" id="KW-1185">Reference proteome</keyword>
<dbReference type="EC" id="1.11.1.-" evidence="3"/>
<dbReference type="InterPro" id="IPR036938">
    <property type="entry name" value="PAP2/HPO_sf"/>
</dbReference>
<evidence type="ECO:0000313" key="4">
    <source>
        <dbReference type="Proteomes" id="UP001589836"/>
    </source>
</evidence>
<dbReference type="Gene3D" id="1.10.606.20">
    <property type="match status" value="1"/>
</dbReference>
<dbReference type="CDD" id="cd03398">
    <property type="entry name" value="PAP2_haloperoxidase"/>
    <property type="match status" value="1"/>
</dbReference>
<evidence type="ECO:0000259" key="2">
    <source>
        <dbReference type="Pfam" id="PF01569"/>
    </source>
</evidence>
<comment type="caution">
    <text evidence="3">The sequence shown here is derived from an EMBL/GenBank/DDBJ whole genome shotgun (WGS) entry which is preliminary data.</text>
</comment>
<accession>A0ABV6LTJ2</accession>
<keyword evidence="3" id="KW-0575">Peroxidase</keyword>
<dbReference type="Proteomes" id="UP001589836">
    <property type="component" value="Unassembled WGS sequence"/>
</dbReference>
<name>A0ABV6LTJ2_9BACI</name>
<feature type="domain" description="Phosphatidic acid phosphatase type 2/haloperoxidase" evidence="2">
    <location>
        <begin position="139"/>
        <end position="233"/>
    </location>
</feature>
<gene>
    <name evidence="3" type="ORF">ACFFGV_18475</name>
</gene>
<keyword evidence="3" id="KW-0560">Oxidoreductase</keyword>
<dbReference type="Pfam" id="PF01569">
    <property type="entry name" value="PAP2"/>
    <property type="match status" value="1"/>
</dbReference>
<protein>
    <submittedName>
        <fullName evidence="3">Vanadium-dependent haloperoxidase</fullName>
        <ecNumber evidence="3">1.11.1.-</ecNumber>
    </submittedName>
</protein>
<dbReference type="PANTHER" id="PTHR34599:SF1">
    <property type="entry name" value="PHOSPHATIDIC ACID PHOSPHATASE TYPE 2_HALOPEROXIDASE DOMAIN-CONTAINING PROTEIN"/>
    <property type="match status" value="1"/>
</dbReference>
<dbReference type="InterPro" id="IPR052559">
    <property type="entry name" value="V-haloperoxidase"/>
</dbReference>
<sequence>MSKGRYDYRLWTSLPYAGETHPPSNPETPYAGSWSTYFVRRNEDGHFTRLNGSPIDLDIAPPNVINWEAQLVKVKRTIRRLTNTEREIAAYWGSGPATKQWSPIVDILIDTYGVEAPRAARILGALDAGLNDAMVVAWHLKYKWLVARPNQLDQEMVTYICTPRHPTYPSGHATVAGAAEVILRYFFPAEGKRLRQLAEECAASRLFGGVHFPIDNTEGLRLGRQIGSIVTEVLHEERNVENEPIDKPYLDNKHAKLLPPPYEQAIPFDYPDDCQSLVEGQSSQQPNTDTVPKPKLFF</sequence>
<reference evidence="3 4" key="1">
    <citation type="submission" date="2024-09" db="EMBL/GenBank/DDBJ databases">
        <authorList>
            <person name="Sun Q."/>
            <person name="Mori K."/>
        </authorList>
    </citation>
    <scope>NUCLEOTIDE SEQUENCE [LARGE SCALE GENOMIC DNA]</scope>
    <source>
        <strain evidence="3 4">NCAIM B.02529</strain>
    </source>
</reference>
<organism evidence="3 4">
    <name type="scientific">Pontibacillus salicampi</name>
    <dbReference type="NCBI Taxonomy" id="1449801"/>
    <lineage>
        <taxon>Bacteria</taxon>
        <taxon>Bacillati</taxon>
        <taxon>Bacillota</taxon>
        <taxon>Bacilli</taxon>
        <taxon>Bacillales</taxon>
        <taxon>Bacillaceae</taxon>
        <taxon>Pontibacillus</taxon>
    </lineage>
</organism>